<dbReference type="SUPFAM" id="SSF51695">
    <property type="entry name" value="PLC-like phosphodiesterases"/>
    <property type="match status" value="2"/>
</dbReference>
<dbReference type="InterPro" id="IPR017946">
    <property type="entry name" value="PLC-like_Pdiesterase_TIM-brl"/>
</dbReference>
<comment type="similarity">
    <text evidence="2">Belongs to the glycerophosphoryl diester phosphodiesterase family.</text>
</comment>
<evidence type="ECO:0000313" key="12">
    <source>
        <dbReference type="Proteomes" id="UP001623349"/>
    </source>
</evidence>
<protein>
    <submittedName>
        <fullName evidence="11">Glycerophosphodiester phosphodiesterase domain-containing protein 4</fullName>
    </submittedName>
</protein>
<evidence type="ECO:0000256" key="1">
    <source>
        <dbReference type="ARBA" id="ARBA00004141"/>
    </source>
</evidence>
<dbReference type="PANTHER" id="PTHR23344:SF13">
    <property type="entry name" value="GLYCEROPHOSPHODIESTER PHOSPHODIESTERASE DOMAIN-CONTAINING PROTEIN 4"/>
    <property type="match status" value="1"/>
</dbReference>
<reference evidence="11 12" key="1">
    <citation type="submission" date="2024-08" db="EMBL/GenBank/DDBJ databases">
        <title>The draft genome of Apodemus speciosus.</title>
        <authorList>
            <person name="Nabeshima K."/>
            <person name="Suzuki S."/>
            <person name="Onuma M."/>
        </authorList>
    </citation>
    <scope>NUCLEOTIDE SEQUENCE [LARGE SCALE GENOMIC DNA]</scope>
    <source>
        <strain evidence="11">IB14-021</strain>
    </source>
</reference>
<dbReference type="PROSITE" id="PS51704">
    <property type="entry name" value="GP_PDE"/>
    <property type="match status" value="1"/>
</dbReference>
<evidence type="ECO:0000256" key="9">
    <source>
        <dbReference type="SAM" id="Phobius"/>
    </source>
</evidence>
<feature type="domain" description="GP-PDE" evidence="10">
    <location>
        <begin position="197"/>
        <end position="545"/>
    </location>
</feature>
<name>A0ABQ0EZH5_APOSI</name>
<sequence>MAAPTVSTLWVVVRCLSARTPPYKTSDYSSLRKKEQFFYVSLVIAFLLSVLFLFVWIETSNEYNSFDWVVYLGTGRWFLWSILVLCAAGILAAYTSLLLLLGFLLLWERIELNLHTSHKVLIFIVIFLCSILLGVLSHFWKDKWLIVGLSLQIFAPFVALQLAAGLSFLIILLFLYLMPLGIYSPCVLQKESLGPKPALFGHRGAPMMAPENTMMSFEKAVEFDAFGLETDIFIRVSPVTACSRLGDSGYELAVSSQQQPGLQFLAVYQHMDPLEAQRDSSLLEWSSYDKLNGLSIPHDRCRNSLGDYFNEKDVINYDQVPFLMHDYDLTRTTNIREVLPSAARNHSSYFNWTFLSTLNAGKWFLKTTTSKPFFNMKPLSEADKIKAGNQSIPRLSELLELAKREQKFVLFDLFGPAPGHPLRNTFVRRVVRVILDSNIEQHLIFWLPGFDRDYVKYMAPGFQQVGRLWSIEELKKNNISIINVDYKRLFYAGLRTFANLKLDYKKAKIYINVYVINEPWLFSLAWCSRVNSVTTDNIELLNQLSHPLFFMTSKHQDSTCSCGFSWMFFLRLSLVWYFVITASRIKELRKERWLEASASADIERINLPQEKSEIQSASHLPNKPPARIGRSPWTPKVHYGSSSRREKIPPPRTIQSVKDPKKKPVPFKNTVKPLTQGFQHTKTSAREISLRTPEPTLKGDEVAESLTEYSHAKTRPNTPMVDSSEESASSLESITSNVSYKMPLKKKRP</sequence>
<evidence type="ECO:0000256" key="5">
    <source>
        <dbReference type="ARBA" id="ARBA00022989"/>
    </source>
</evidence>
<dbReference type="EMBL" id="BAAFST010000007">
    <property type="protein sequence ID" value="GAB1292350.1"/>
    <property type="molecule type" value="Genomic_DNA"/>
</dbReference>
<keyword evidence="5 9" id="KW-1133">Transmembrane helix</keyword>
<dbReference type="Pfam" id="PF03009">
    <property type="entry name" value="GDPD"/>
    <property type="match status" value="1"/>
</dbReference>
<keyword evidence="7" id="KW-0325">Glycoprotein</keyword>
<feature type="transmembrane region" description="Helical" evidence="9">
    <location>
        <begin position="37"/>
        <end position="57"/>
    </location>
</feature>
<evidence type="ECO:0000256" key="2">
    <source>
        <dbReference type="ARBA" id="ARBA00007277"/>
    </source>
</evidence>
<feature type="transmembrane region" description="Helical" evidence="9">
    <location>
        <begin position="165"/>
        <end position="183"/>
    </location>
</feature>
<evidence type="ECO:0000259" key="10">
    <source>
        <dbReference type="PROSITE" id="PS51704"/>
    </source>
</evidence>
<dbReference type="InterPro" id="IPR030395">
    <property type="entry name" value="GP_PDE_dom"/>
</dbReference>
<feature type="transmembrane region" description="Helical" evidence="9">
    <location>
        <begin position="119"/>
        <end position="138"/>
    </location>
</feature>
<keyword evidence="4" id="KW-0378">Hydrolase</keyword>
<gene>
    <name evidence="11" type="ORF">APTSU1_000758100</name>
</gene>
<evidence type="ECO:0000313" key="11">
    <source>
        <dbReference type="EMBL" id="GAB1292350.1"/>
    </source>
</evidence>
<comment type="caution">
    <text evidence="11">The sequence shown here is derived from an EMBL/GenBank/DDBJ whole genome shotgun (WGS) entry which is preliminary data.</text>
</comment>
<feature type="region of interest" description="Disordered" evidence="8">
    <location>
        <begin position="705"/>
        <end position="749"/>
    </location>
</feature>
<evidence type="ECO:0000256" key="3">
    <source>
        <dbReference type="ARBA" id="ARBA00022692"/>
    </source>
</evidence>
<dbReference type="Proteomes" id="UP001623349">
    <property type="component" value="Unassembled WGS sequence"/>
</dbReference>
<accession>A0ABQ0EZH5</accession>
<evidence type="ECO:0000256" key="7">
    <source>
        <dbReference type="ARBA" id="ARBA00023180"/>
    </source>
</evidence>
<proteinExistence type="inferred from homology"/>
<feature type="transmembrane region" description="Helical" evidence="9">
    <location>
        <begin position="77"/>
        <end position="107"/>
    </location>
</feature>
<evidence type="ECO:0000256" key="8">
    <source>
        <dbReference type="SAM" id="MobiDB-lite"/>
    </source>
</evidence>
<comment type="subcellular location">
    <subcellularLocation>
        <location evidence="1">Membrane</location>
        <topology evidence="1">Multi-pass membrane protein</topology>
    </subcellularLocation>
</comment>
<dbReference type="PANTHER" id="PTHR23344">
    <property type="entry name" value="GLYCEROPHOSPHORYL DIESTER PHOSPHODIESTERASE"/>
    <property type="match status" value="1"/>
</dbReference>
<keyword evidence="12" id="KW-1185">Reference proteome</keyword>
<organism evidence="11 12">
    <name type="scientific">Apodemus speciosus</name>
    <name type="common">Large Japanese field mouse</name>
    <dbReference type="NCBI Taxonomy" id="105296"/>
    <lineage>
        <taxon>Eukaryota</taxon>
        <taxon>Metazoa</taxon>
        <taxon>Chordata</taxon>
        <taxon>Craniata</taxon>
        <taxon>Vertebrata</taxon>
        <taxon>Euteleostomi</taxon>
        <taxon>Mammalia</taxon>
        <taxon>Eutheria</taxon>
        <taxon>Euarchontoglires</taxon>
        <taxon>Glires</taxon>
        <taxon>Rodentia</taxon>
        <taxon>Myomorpha</taxon>
        <taxon>Muroidea</taxon>
        <taxon>Muridae</taxon>
        <taxon>Murinae</taxon>
        <taxon>Apodemus</taxon>
    </lineage>
</organism>
<dbReference type="Gene3D" id="3.20.20.190">
    <property type="entry name" value="Phosphatidylinositol (PI) phosphodiesterase"/>
    <property type="match status" value="1"/>
</dbReference>
<feature type="transmembrane region" description="Helical" evidence="9">
    <location>
        <begin position="563"/>
        <end position="582"/>
    </location>
</feature>
<evidence type="ECO:0000256" key="6">
    <source>
        <dbReference type="ARBA" id="ARBA00023136"/>
    </source>
</evidence>
<evidence type="ECO:0000256" key="4">
    <source>
        <dbReference type="ARBA" id="ARBA00022801"/>
    </source>
</evidence>
<feature type="region of interest" description="Disordered" evidence="8">
    <location>
        <begin position="612"/>
        <end position="671"/>
    </location>
</feature>
<keyword evidence="3 9" id="KW-0812">Transmembrane</keyword>
<feature type="compositionally biased region" description="Low complexity" evidence="8">
    <location>
        <begin position="726"/>
        <end position="736"/>
    </location>
</feature>
<keyword evidence="6 9" id="KW-0472">Membrane</keyword>